<dbReference type="EMBL" id="JAEPRB010000337">
    <property type="protein sequence ID" value="KAG2217010.1"/>
    <property type="molecule type" value="Genomic_DNA"/>
</dbReference>
<feature type="region of interest" description="Disordered" evidence="1">
    <location>
        <begin position="55"/>
        <end position="84"/>
    </location>
</feature>
<gene>
    <name evidence="3" type="ORF">INT45_003083</name>
</gene>
<feature type="transmembrane region" description="Helical" evidence="2">
    <location>
        <begin position="15"/>
        <end position="33"/>
    </location>
</feature>
<keyword evidence="2" id="KW-1133">Transmembrane helix</keyword>
<feature type="compositionally biased region" description="Low complexity" evidence="1">
    <location>
        <begin position="55"/>
        <end position="67"/>
    </location>
</feature>
<name>A0A8H7VE24_9FUNG</name>
<dbReference type="InterPro" id="IPR009792">
    <property type="entry name" value="TMEM242"/>
</dbReference>
<sequence>MEKNNIEQEKIETRGLLLSAAGAFGAGLMGAIWHTKRKQSKEIAAEAAAMATTTNVNTTTTTTTTTTPLQSSPSITSVPHSNTTIPEYQPPKMTPEQFAVSKKEARFFAFKALGYGTLLALTGAGILATGIGWWLDVRNFKEFSDKLKEVVPRHTSRLRTYLGGKELVMKAEELEEWDRAVANDE</sequence>
<dbReference type="Pfam" id="PF07096">
    <property type="entry name" value="DUF1358"/>
    <property type="match status" value="1"/>
</dbReference>
<evidence type="ECO:0000256" key="2">
    <source>
        <dbReference type="SAM" id="Phobius"/>
    </source>
</evidence>
<organism evidence="3 4">
    <name type="scientific">Circinella minor</name>
    <dbReference type="NCBI Taxonomy" id="1195481"/>
    <lineage>
        <taxon>Eukaryota</taxon>
        <taxon>Fungi</taxon>
        <taxon>Fungi incertae sedis</taxon>
        <taxon>Mucoromycota</taxon>
        <taxon>Mucoromycotina</taxon>
        <taxon>Mucoromycetes</taxon>
        <taxon>Mucorales</taxon>
        <taxon>Lichtheimiaceae</taxon>
        <taxon>Circinella</taxon>
    </lineage>
</organism>
<feature type="transmembrane region" description="Helical" evidence="2">
    <location>
        <begin position="112"/>
        <end position="135"/>
    </location>
</feature>
<dbReference type="AlphaFoldDB" id="A0A8H7VE24"/>
<evidence type="ECO:0000313" key="4">
    <source>
        <dbReference type="Proteomes" id="UP000646827"/>
    </source>
</evidence>
<keyword evidence="2" id="KW-0472">Membrane</keyword>
<dbReference type="OrthoDB" id="2378895at2759"/>
<evidence type="ECO:0000256" key="1">
    <source>
        <dbReference type="SAM" id="MobiDB-lite"/>
    </source>
</evidence>
<evidence type="ECO:0000313" key="3">
    <source>
        <dbReference type="EMBL" id="KAG2217010.1"/>
    </source>
</evidence>
<comment type="caution">
    <text evidence="3">The sequence shown here is derived from an EMBL/GenBank/DDBJ whole genome shotgun (WGS) entry which is preliminary data.</text>
</comment>
<keyword evidence="4" id="KW-1185">Reference proteome</keyword>
<dbReference type="Proteomes" id="UP000646827">
    <property type="component" value="Unassembled WGS sequence"/>
</dbReference>
<keyword evidence="2" id="KW-0812">Transmembrane</keyword>
<proteinExistence type="predicted"/>
<reference evidence="3 4" key="1">
    <citation type="submission" date="2020-12" db="EMBL/GenBank/DDBJ databases">
        <title>Metabolic potential, ecology and presence of endohyphal bacteria is reflected in genomic diversity of Mucoromycotina.</title>
        <authorList>
            <person name="Muszewska A."/>
            <person name="Okrasinska A."/>
            <person name="Steczkiewicz K."/>
            <person name="Drgas O."/>
            <person name="Orlowska M."/>
            <person name="Perlinska-Lenart U."/>
            <person name="Aleksandrzak-Piekarczyk T."/>
            <person name="Szatraj K."/>
            <person name="Zielenkiewicz U."/>
            <person name="Pilsyk S."/>
            <person name="Malc E."/>
            <person name="Mieczkowski P."/>
            <person name="Kruszewska J.S."/>
            <person name="Biernat P."/>
            <person name="Pawlowska J."/>
        </authorList>
    </citation>
    <scope>NUCLEOTIDE SEQUENCE [LARGE SCALE GENOMIC DNA]</scope>
    <source>
        <strain evidence="3 4">CBS 142.35</strain>
    </source>
</reference>
<feature type="compositionally biased region" description="Polar residues" evidence="1">
    <location>
        <begin position="68"/>
        <end position="84"/>
    </location>
</feature>
<protein>
    <recommendedName>
        <fullName evidence="5">Transmembrane protein 242</fullName>
    </recommendedName>
</protein>
<evidence type="ECO:0008006" key="5">
    <source>
        <dbReference type="Google" id="ProtNLM"/>
    </source>
</evidence>
<accession>A0A8H7VE24</accession>